<protein>
    <submittedName>
        <fullName evidence="2">PucR family transcriptional regulator</fullName>
    </submittedName>
</protein>
<gene>
    <name evidence="2" type="ORF">ACFQH9_22165</name>
</gene>
<evidence type="ECO:0000259" key="1">
    <source>
        <dbReference type="Pfam" id="PF13556"/>
    </source>
</evidence>
<dbReference type="PANTHER" id="PTHR33744">
    <property type="entry name" value="CARBOHYDRATE DIACID REGULATOR"/>
    <property type="match status" value="1"/>
</dbReference>
<dbReference type="InterPro" id="IPR025736">
    <property type="entry name" value="PucR_C-HTH_dom"/>
</dbReference>
<dbReference type="InterPro" id="IPR051448">
    <property type="entry name" value="CdaR-like_regulators"/>
</dbReference>
<proteinExistence type="predicted"/>
<dbReference type="Proteomes" id="UP001596119">
    <property type="component" value="Unassembled WGS sequence"/>
</dbReference>
<sequence length="103" mass="10762">LLPERAVSGDPAALRLLVESVVAPLEAAGGELLRTLGAYLEGGSALEACARALFVHPNTVRYRLRRVSELTGRSPSDPRDALVLRTGLLAGRLAAPASPLTPP</sequence>
<feature type="non-terminal residue" evidence="2">
    <location>
        <position position="1"/>
    </location>
</feature>
<reference evidence="3" key="1">
    <citation type="journal article" date="2019" name="Int. J. Syst. Evol. Microbiol.">
        <title>The Global Catalogue of Microorganisms (GCM) 10K type strain sequencing project: providing services to taxonomists for standard genome sequencing and annotation.</title>
        <authorList>
            <consortium name="The Broad Institute Genomics Platform"/>
            <consortium name="The Broad Institute Genome Sequencing Center for Infectious Disease"/>
            <person name="Wu L."/>
            <person name="Ma J."/>
        </authorList>
    </citation>
    <scope>NUCLEOTIDE SEQUENCE [LARGE SCALE GENOMIC DNA]</scope>
    <source>
        <strain evidence="3">CGMCC 4.7397</strain>
    </source>
</reference>
<dbReference type="EMBL" id="JBHSQK010000060">
    <property type="protein sequence ID" value="MFC5950975.1"/>
    <property type="molecule type" value="Genomic_DNA"/>
</dbReference>
<dbReference type="InterPro" id="IPR042070">
    <property type="entry name" value="PucR_C-HTH_sf"/>
</dbReference>
<dbReference type="PANTHER" id="PTHR33744:SF7">
    <property type="entry name" value="PUCR FAMILY TRANSCRIPTIONAL REGULATOR"/>
    <property type="match status" value="1"/>
</dbReference>
<dbReference type="Pfam" id="PF13556">
    <property type="entry name" value="HTH_30"/>
    <property type="match status" value="1"/>
</dbReference>
<comment type="caution">
    <text evidence="2">The sequence shown here is derived from an EMBL/GenBank/DDBJ whole genome shotgun (WGS) entry which is preliminary data.</text>
</comment>
<name>A0ABW1ICK8_9PSEU</name>
<organism evidence="2 3">
    <name type="scientific">Pseudonocardia lutea</name>
    <dbReference type="NCBI Taxonomy" id="2172015"/>
    <lineage>
        <taxon>Bacteria</taxon>
        <taxon>Bacillati</taxon>
        <taxon>Actinomycetota</taxon>
        <taxon>Actinomycetes</taxon>
        <taxon>Pseudonocardiales</taxon>
        <taxon>Pseudonocardiaceae</taxon>
        <taxon>Pseudonocardia</taxon>
    </lineage>
</organism>
<accession>A0ABW1ICK8</accession>
<feature type="domain" description="PucR C-terminal helix-turn-helix" evidence="1">
    <location>
        <begin position="32"/>
        <end position="90"/>
    </location>
</feature>
<evidence type="ECO:0000313" key="2">
    <source>
        <dbReference type="EMBL" id="MFC5950975.1"/>
    </source>
</evidence>
<evidence type="ECO:0000313" key="3">
    <source>
        <dbReference type="Proteomes" id="UP001596119"/>
    </source>
</evidence>
<keyword evidence="3" id="KW-1185">Reference proteome</keyword>
<dbReference type="RefSeq" id="WP_379568494.1">
    <property type="nucleotide sequence ID" value="NZ_JBHSQK010000060.1"/>
</dbReference>
<dbReference type="Gene3D" id="1.10.10.2840">
    <property type="entry name" value="PucR C-terminal helix-turn-helix domain"/>
    <property type="match status" value="1"/>
</dbReference>